<dbReference type="InterPro" id="IPR007278">
    <property type="entry name" value="DUF397"/>
</dbReference>
<dbReference type="Pfam" id="PF04149">
    <property type="entry name" value="DUF397"/>
    <property type="match status" value="1"/>
</dbReference>
<evidence type="ECO:0000259" key="1">
    <source>
        <dbReference type="Pfam" id="PF04149"/>
    </source>
</evidence>
<evidence type="ECO:0000313" key="2">
    <source>
        <dbReference type="EMBL" id="SCE92134.1"/>
    </source>
</evidence>
<dbReference type="Proteomes" id="UP000198253">
    <property type="component" value="Chromosome I"/>
</dbReference>
<feature type="domain" description="DUF397" evidence="1">
    <location>
        <begin position="15"/>
        <end position="68"/>
    </location>
</feature>
<dbReference type="AlphaFoldDB" id="A0A1C4W7H9"/>
<protein>
    <recommendedName>
        <fullName evidence="1">DUF397 domain-containing protein</fullName>
    </recommendedName>
</protein>
<sequence>MEMATKRVPADLTHASWFKSSRSGPNCDNCVEVAFVTGAVGVRDSKDPTGPALVFAPGDWLAFVGGTRREAFGRG</sequence>
<proteinExistence type="predicted"/>
<gene>
    <name evidence="2" type="ORF">GA0070618_1925</name>
</gene>
<dbReference type="InParanoid" id="A0A1C4W7H9"/>
<keyword evidence="3" id="KW-1185">Reference proteome</keyword>
<dbReference type="EMBL" id="LT607413">
    <property type="protein sequence ID" value="SCE92134.1"/>
    <property type="molecule type" value="Genomic_DNA"/>
</dbReference>
<evidence type="ECO:0000313" key="3">
    <source>
        <dbReference type="Proteomes" id="UP000198253"/>
    </source>
</evidence>
<organism evidence="2 3">
    <name type="scientific">Micromonospora echinospora</name>
    <name type="common">Micromonospora purpurea</name>
    <dbReference type="NCBI Taxonomy" id="1877"/>
    <lineage>
        <taxon>Bacteria</taxon>
        <taxon>Bacillati</taxon>
        <taxon>Actinomycetota</taxon>
        <taxon>Actinomycetes</taxon>
        <taxon>Micromonosporales</taxon>
        <taxon>Micromonosporaceae</taxon>
        <taxon>Micromonospora</taxon>
    </lineage>
</organism>
<reference evidence="3" key="1">
    <citation type="submission" date="2016-06" db="EMBL/GenBank/DDBJ databases">
        <authorList>
            <person name="Varghese N."/>
            <person name="Submissions Spin"/>
        </authorList>
    </citation>
    <scope>NUCLEOTIDE SEQUENCE [LARGE SCALE GENOMIC DNA]</scope>
    <source>
        <strain evidence="3">DSM 43816</strain>
    </source>
</reference>
<accession>A0A1C4W7H9</accession>
<name>A0A1C4W7H9_MICEC</name>